<dbReference type="Pfam" id="PF03167">
    <property type="entry name" value="UDG"/>
    <property type="match status" value="1"/>
</dbReference>
<dbReference type="InterPro" id="IPR005122">
    <property type="entry name" value="Uracil-DNA_glycosylase-like"/>
</dbReference>
<dbReference type="NCBIfam" id="NF003588">
    <property type="entry name" value="PRK05254.1-1"/>
    <property type="match status" value="1"/>
</dbReference>
<proteinExistence type="inferred from homology"/>
<evidence type="ECO:0000256" key="8">
    <source>
        <dbReference type="ARBA" id="ARBA00023204"/>
    </source>
</evidence>
<comment type="subcellular location">
    <subcellularLocation>
        <location evidence="9">Cytoplasm</location>
    </subcellularLocation>
</comment>
<dbReference type="InterPro" id="IPR002043">
    <property type="entry name" value="UDG_fam1"/>
</dbReference>
<comment type="catalytic activity">
    <reaction evidence="1 9 11">
        <text>Hydrolyzes single-stranded DNA or mismatched double-stranded DNA and polynucleotides, releasing free uracil.</text>
        <dbReference type="EC" id="3.2.2.27"/>
    </reaction>
</comment>
<dbReference type="InterPro" id="IPR018085">
    <property type="entry name" value="Ura-DNA_Glyclase_AS"/>
</dbReference>
<dbReference type="NCBIfam" id="TIGR00628">
    <property type="entry name" value="ung"/>
    <property type="match status" value="1"/>
</dbReference>
<evidence type="ECO:0000256" key="10">
    <source>
        <dbReference type="PROSITE-ProRule" id="PRU10072"/>
    </source>
</evidence>
<reference evidence="13" key="1">
    <citation type="submission" date="2022-05" db="EMBL/GenBank/DDBJ databases">
        <title>Impact of host demography and evolutionary history on endosymbiont molecular evolution: a test in carpenter ants (Genus Camponotus) and their Blochmannia endosymbionts.</title>
        <authorList>
            <person name="Manthey J.D."/>
            <person name="Giron J.C."/>
            <person name="Hruska J.P."/>
        </authorList>
    </citation>
    <scope>NUCLEOTIDE SEQUENCE</scope>
    <source>
        <strain evidence="13">C-005</strain>
    </source>
</reference>
<evidence type="ECO:0000256" key="9">
    <source>
        <dbReference type="HAMAP-Rule" id="MF_00148"/>
    </source>
</evidence>
<dbReference type="Gene3D" id="3.40.470.10">
    <property type="entry name" value="Uracil-DNA glycosylase-like domain"/>
    <property type="match status" value="1"/>
</dbReference>
<evidence type="ECO:0000256" key="1">
    <source>
        <dbReference type="ARBA" id="ARBA00001400"/>
    </source>
</evidence>
<keyword evidence="8 9" id="KW-0234">DNA repair</keyword>
<keyword evidence="9" id="KW-0963">Cytoplasm</keyword>
<dbReference type="RefSeq" id="WP_250257355.1">
    <property type="nucleotide sequence ID" value="NZ_CP097763.1"/>
</dbReference>
<dbReference type="GO" id="GO:0004844">
    <property type="term" value="F:uracil DNA N-glycosylase activity"/>
    <property type="evidence" value="ECO:0007669"/>
    <property type="project" value="UniProtKB-EC"/>
</dbReference>
<dbReference type="EC" id="3.2.2.27" evidence="4 9"/>
<dbReference type="PANTHER" id="PTHR11264">
    <property type="entry name" value="URACIL-DNA GLYCOSYLASE"/>
    <property type="match status" value="1"/>
</dbReference>
<dbReference type="NCBIfam" id="NF003591">
    <property type="entry name" value="PRK05254.1-4"/>
    <property type="match status" value="1"/>
</dbReference>
<dbReference type="SMART" id="SM00986">
    <property type="entry name" value="UDG"/>
    <property type="match status" value="1"/>
</dbReference>
<dbReference type="HAMAP" id="MF_00148">
    <property type="entry name" value="UDG"/>
    <property type="match status" value="1"/>
</dbReference>
<name>A0ABY4SX96_9ENTR</name>
<dbReference type="NCBIfam" id="NF003592">
    <property type="entry name" value="PRK05254.1-5"/>
    <property type="match status" value="1"/>
</dbReference>
<evidence type="ECO:0000256" key="2">
    <source>
        <dbReference type="ARBA" id="ARBA00002631"/>
    </source>
</evidence>
<comment type="function">
    <text evidence="2 9 11">Excises uracil residues from the DNA which can arise as a result of misincorporation of dUMP residues by DNA polymerase or due to deamination of cytosine.</text>
</comment>
<dbReference type="Proteomes" id="UP001056622">
    <property type="component" value="Chromosome"/>
</dbReference>
<dbReference type="PROSITE" id="PS00130">
    <property type="entry name" value="U_DNA_GLYCOSYLASE"/>
    <property type="match status" value="1"/>
</dbReference>
<evidence type="ECO:0000256" key="4">
    <source>
        <dbReference type="ARBA" id="ARBA00012030"/>
    </source>
</evidence>
<dbReference type="SUPFAM" id="SSF52141">
    <property type="entry name" value="Uracil-DNA glycosylase-like"/>
    <property type="match status" value="1"/>
</dbReference>
<feature type="active site" description="Proton acceptor" evidence="9 10">
    <location>
        <position position="64"/>
    </location>
</feature>
<dbReference type="EMBL" id="CP097763">
    <property type="protein sequence ID" value="URJ33190.1"/>
    <property type="molecule type" value="Genomic_DNA"/>
</dbReference>
<keyword evidence="7 9" id="KW-0378">Hydrolase</keyword>
<sequence>MMKELSWRYFLSEEKKLSYFNNILSYLEEQKKKGIVYYPKQKDIFNAFRFTSFESVKVVIIGQDPYHGPNQAHGLAFSVLPGVLIPPSLKNIYKELVSDIPNFIIPNHGFLKSWTKEGVLLLNSILTVEAGKSHSHAHIGWELFTNKVIHILNVYKEKIIFMLWGRYAQRKGNMISQKKHHILTASHPSPISAQYGFLGCRHFSKANMFLMQEDKQVIDWQPKIGG</sequence>
<organism evidence="13 14">
    <name type="scientific">Candidatus Blochmannia vicinus</name>
    <name type="common">nom. nud.</name>
    <dbReference type="NCBI Taxonomy" id="251540"/>
    <lineage>
        <taxon>Bacteria</taxon>
        <taxon>Pseudomonadati</taxon>
        <taxon>Pseudomonadota</taxon>
        <taxon>Gammaproteobacteria</taxon>
        <taxon>Enterobacterales</taxon>
        <taxon>Enterobacteriaceae</taxon>
        <taxon>ant endosymbionts</taxon>
        <taxon>Candidatus Blochmanniella</taxon>
    </lineage>
</organism>
<keyword evidence="14" id="KW-1185">Reference proteome</keyword>
<feature type="domain" description="Uracil-DNA glycosylase-like" evidence="12">
    <location>
        <begin position="49"/>
        <end position="210"/>
    </location>
</feature>
<evidence type="ECO:0000313" key="13">
    <source>
        <dbReference type="EMBL" id="URJ33190.1"/>
    </source>
</evidence>
<keyword evidence="6 9" id="KW-0227">DNA damage</keyword>
<dbReference type="PANTHER" id="PTHR11264:SF0">
    <property type="entry name" value="URACIL-DNA GLYCOSYLASE"/>
    <property type="match status" value="1"/>
</dbReference>
<protein>
    <recommendedName>
        <fullName evidence="5 9">Uracil-DNA glycosylase</fullName>
        <shortName evidence="9">UDG</shortName>
        <ecNumber evidence="4 9">3.2.2.27</ecNumber>
    </recommendedName>
</protein>
<dbReference type="NCBIfam" id="NF003589">
    <property type="entry name" value="PRK05254.1-2"/>
    <property type="match status" value="1"/>
</dbReference>
<dbReference type="InterPro" id="IPR036895">
    <property type="entry name" value="Uracil-DNA_glycosylase-like_sf"/>
</dbReference>
<evidence type="ECO:0000313" key="14">
    <source>
        <dbReference type="Proteomes" id="UP001056622"/>
    </source>
</evidence>
<comment type="similarity">
    <text evidence="3 9 11">Belongs to the uracil-DNA glycosylase (UDG) superfamily. UNG family.</text>
</comment>
<evidence type="ECO:0000259" key="12">
    <source>
        <dbReference type="SMART" id="SM00986"/>
    </source>
</evidence>
<evidence type="ECO:0000256" key="11">
    <source>
        <dbReference type="RuleBase" id="RU003780"/>
    </source>
</evidence>
<evidence type="ECO:0000256" key="5">
    <source>
        <dbReference type="ARBA" id="ARBA00018429"/>
    </source>
</evidence>
<evidence type="ECO:0000256" key="3">
    <source>
        <dbReference type="ARBA" id="ARBA00008184"/>
    </source>
</evidence>
<accession>A0ABY4SX96</accession>
<evidence type="ECO:0000256" key="6">
    <source>
        <dbReference type="ARBA" id="ARBA00022763"/>
    </source>
</evidence>
<gene>
    <name evidence="9 13" type="primary">ung</name>
    <name evidence="13" type="ORF">M9408_01085</name>
</gene>
<dbReference type="SMART" id="SM00987">
    <property type="entry name" value="UreE_C"/>
    <property type="match status" value="1"/>
</dbReference>
<keyword evidence="13" id="KW-0326">Glycosidase</keyword>
<evidence type="ECO:0000256" key="7">
    <source>
        <dbReference type="ARBA" id="ARBA00022801"/>
    </source>
</evidence>
<dbReference type="CDD" id="cd10027">
    <property type="entry name" value="UDG-F1-like"/>
    <property type="match status" value="1"/>
</dbReference>